<dbReference type="Gene3D" id="3.40.50.300">
    <property type="entry name" value="P-loop containing nucleotide triphosphate hydrolases"/>
    <property type="match status" value="2"/>
</dbReference>
<comment type="caution">
    <text evidence="6">The sequence shown here is derived from an EMBL/GenBank/DDBJ whole genome shotgun (WGS) entry which is preliminary data.</text>
</comment>
<proteinExistence type="inferred from homology"/>
<dbReference type="InterPro" id="IPR027417">
    <property type="entry name" value="P-loop_NTPase"/>
</dbReference>
<dbReference type="InterPro" id="IPR013563">
    <property type="entry name" value="Oligopep_ABC_C"/>
</dbReference>
<dbReference type="EMBL" id="BQKE01000001">
    <property type="protein sequence ID" value="GJM61260.1"/>
    <property type="molecule type" value="Genomic_DNA"/>
</dbReference>
<evidence type="ECO:0000256" key="4">
    <source>
        <dbReference type="ARBA" id="ARBA00022840"/>
    </source>
</evidence>
<dbReference type="PROSITE" id="PS00211">
    <property type="entry name" value="ABC_TRANSPORTER_1"/>
    <property type="match status" value="2"/>
</dbReference>
<dbReference type="InterPro" id="IPR017871">
    <property type="entry name" value="ABC_transporter-like_CS"/>
</dbReference>
<feature type="domain" description="ABC transporter" evidence="5">
    <location>
        <begin position="342"/>
        <end position="593"/>
    </location>
</feature>
<dbReference type="PANTHER" id="PTHR43776:SF7">
    <property type="entry name" value="D,D-DIPEPTIDE TRANSPORT ATP-BINDING PROTEIN DDPF-RELATED"/>
    <property type="match status" value="1"/>
</dbReference>
<keyword evidence="2" id="KW-0813">Transport</keyword>
<evidence type="ECO:0000313" key="7">
    <source>
        <dbReference type="Proteomes" id="UP001310022"/>
    </source>
</evidence>
<dbReference type="InterPro" id="IPR003593">
    <property type="entry name" value="AAA+_ATPase"/>
</dbReference>
<dbReference type="PROSITE" id="PS50893">
    <property type="entry name" value="ABC_TRANSPORTER_2"/>
    <property type="match status" value="2"/>
</dbReference>
<gene>
    <name evidence="6" type="primary">gsiA</name>
    <name evidence="6" type="ORF">PEDI_18120</name>
</gene>
<dbReference type="GO" id="GO:0015833">
    <property type="term" value="P:peptide transport"/>
    <property type="evidence" value="ECO:0007669"/>
    <property type="project" value="InterPro"/>
</dbReference>
<dbReference type="PANTHER" id="PTHR43776">
    <property type="entry name" value="TRANSPORT ATP-BINDING PROTEIN"/>
    <property type="match status" value="1"/>
</dbReference>
<dbReference type="GO" id="GO:0016887">
    <property type="term" value="F:ATP hydrolysis activity"/>
    <property type="evidence" value="ECO:0007669"/>
    <property type="project" value="InterPro"/>
</dbReference>
<dbReference type="NCBIfam" id="NF007739">
    <property type="entry name" value="PRK10419.1"/>
    <property type="match status" value="2"/>
</dbReference>
<dbReference type="InterPro" id="IPR050319">
    <property type="entry name" value="ABC_transp_ATP-bind"/>
</dbReference>
<dbReference type="NCBIfam" id="NF008453">
    <property type="entry name" value="PRK11308.1"/>
    <property type="match status" value="2"/>
</dbReference>
<keyword evidence="7" id="KW-1185">Reference proteome</keyword>
<dbReference type="SMART" id="SM00382">
    <property type="entry name" value="AAA"/>
    <property type="match status" value="2"/>
</dbReference>
<dbReference type="Pfam" id="PF08352">
    <property type="entry name" value="oligo_HPY"/>
    <property type="match status" value="2"/>
</dbReference>
<sequence length="615" mass="68962">MPIPIGNTNPTPTMPEDISNPAKLLLEVCNLSITLNGQSGPIKVVENLSFCLREGETLGIVGESGSGKSVTATSILGLWAGPEVHHYEGEAWYYLPHGEKINLLNFGERDFLKIRGKEIAMVFQEPMTALNPLMKVGKQLLEAIQRHQKLHPKEAKSKAIEVLENIPFSEPERIFSAYPHQLSGGQKQRILIAMAMVNHPRLLVADEPTTALDTIIQNKIIQTFERLKNQYGTSMLFISHDLGVVSKLADKILVLNQGKTEEQGDTHSIFGNPQAPYTKGLIACRPRLDLKMNRLPTLNDFLPQNGNPAKYKAVEDAIIQQVLTDEALETKRKAFFKRKPLIQIRDLNFAYTATKRFPWSSATRKKVIHSVSLELYEGEILGLVGQSGSGKSTLARILMQLVKGAEGSIIFNGRNILESSQKELFAIRKKIGIIFQDPFQSLNPRHTIAHCLMEPLESFGIGKNKADRWALAAIWIKKVGLPQDALYRYPHAFSGGQRQRIAIARALITEPELIICDECVSALDVSVQAQILNLLMDLKEELKVSFLFISHDLSVIKSVSDRVLVMNKGRIVEQDFAEVLFEKPKHQYTQRLLEAIPKIEFRNLQQPHSSKNNKI</sequence>
<keyword evidence="4 6" id="KW-0067">ATP-binding</keyword>
<dbReference type="Pfam" id="PF00005">
    <property type="entry name" value="ABC_tran"/>
    <property type="match status" value="2"/>
</dbReference>
<organism evidence="6 7">
    <name type="scientific">Persicobacter diffluens</name>
    <dbReference type="NCBI Taxonomy" id="981"/>
    <lineage>
        <taxon>Bacteria</taxon>
        <taxon>Pseudomonadati</taxon>
        <taxon>Bacteroidota</taxon>
        <taxon>Cytophagia</taxon>
        <taxon>Cytophagales</taxon>
        <taxon>Persicobacteraceae</taxon>
        <taxon>Persicobacter</taxon>
    </lineage>
</organism>
<dbReference type="AlphaFoldDB" id="A0AAN4VYQ7"/>
<dbReference type="Proteomes" id="UP001310022">
    <property type="component" value="Unassembled WGS sequence"/>
</dbReference>
<evidence type="ECO:0000256" key="1">
    <source>
        <dbReference type="ARBA" id="ARBA00005417"/>
    </source>
</evidence>
<name>A0AAN4VYQ7_9BACT</name>
<evidence type="ECO:0000259" key="5">
    <source>
        <dbReference type="PROSITE" id="PS50893"/>
    </source>
</evidence>
<dbReference type="InterPro" id="IPR003439">
    <property type="entry name" value="ABC_transporter-like_ATP-bd"/>
</dbReference>
<comment type="similarity">
    <text evidence="1">Belongs to the ABC transporter superfamily.</text>
</comment>
<reference evidence="6 7" key="1">
    <citation type="submission" date="2021-12" db="EMBL/GenBank/DDBJ databases">
        <title>Genome sequencing of bacteria with rrn-lacking chromosome and rrn-plasmid.</title>
        <authorList>
            <person name="Anda M."/>
            <person name="Iwasaki W."/>
        </authorList>
    </citation>
    <scope>NUCLEOTIDE SEQUENCE [LARGE SCALE GENOMIC DNA]</scope>
    <source>
        <strain evidence="6 7">NBRC 15940</strain>
    </source>
</reference>
<accession>A0AAN4VYQ7</accession>
<evidence type="ECO:0000313" key="6">
    <source>
        <dbReference type="EMBL" id="GJM61260.1"/>
    </source>
</evidence>
<keyword evidence="3" id="KW-0547">Nucleotide-binding</keyword>
<feature type="domain" description="ABC transporter" evidence="5">
    <location>
        <begin position="26"/>
        <end position="282"/>
    </location>
</feature>
<dbReference type="CDD" id="cd03257">
    <property type="entry name" value="ABC_NikE_OppD_transporters"/>
    <property type="match status" value="2"/>
</dbReference>
<protein>
    <submittedName>
        <fullName evidence="6">ABC transporter ATP-binding protein</fullName>
    </submittedName>
</protein>
<dbReference type="RefSeq" id="WP_338236842.1">
    <property type="nucleotide sequence ID" value="NZ_BQKE01000001.1"/>
</dbReference>
<dbReference type="SUPFAM" id="SSF52540">
    <property type="entry name" value="P-loop containing nucleoside triphosphate hydrolases"/>
    <property type="match status" value="2"/>
</dbReference>
<dbReference type="FunFam" id="3.40.50.300:FF:000016">
    <property type="entry name" value="Oligopeptide ABC transporter ATP-binding component"/>
    <property type="match status" value="2"/>
</dbReference>
<evidence type="ECO:0000256" key="2">
    <source>
        <dbReference type="ARBA" id="ARBA00022448"/>
    </source>
</evidence>
<evidence type="ECO:0000256" key="3">
    <source>
        <dbReference type="ARBA" id="ARBA00022741"/>
    </source>
</evidence>
<dbReference type="GO" id="GO:0005524">
    <property type="term" value="F:ATP binding"/>
    <property type="evidence" value="ECO:0007669"/>
    <property type="project" value="UniProtKB-KW"/>
</dbReference>
<dbReference type="GO" id="GO:0055085">
    <property type="term" value="P:transmembrane transport"/>
    <property type="evidence" value="ECO:0007669"/>
    <property type="project" value="UniProtKB-ARBA"/>
</dbReference>